<dbReference type="STRING" id="2711.A0A067FWC1"/>
<dbReference type="Proteomes" id="UP000027120">
    <property type="component" value="Unassembled WGS sequence"/>
</dbReference>
<dbReference type="PANTHER" id="PTHR43009:SF7">
    <property type="entry name" value="HOMOGENTISATE GERANYLGERANYLTRANSFERASE, CHLOROPLASTIC"/>
    <property type="match status" value="1"/>
</dbReference>
<evidence type="ECO:0000256" key="2">
    <source>
        <dbReference type="ARBA" id="ARBA00005985"/>
    </source>
</evidence>
<feature type="transmembrane region" description="Helical" evidence="7">
    <location>
        <begin position="355"/>
        <end position="375"/>
    </location>
</feature>
<evidence type="ECO:0000256" key="1">
    <source>
        <dbReference type="ARBA" id="ARBA00004508"/>
    </source>
</evidence>
<name>A0A067FWC1_CITSI</name>
<gene>
    <name evidence="8" type="ORF">CISIN_1g015340mg</name>
</gene>
<proteinExistence type="inferred from homology"/>
<feature type="transmembrane region" description="Helical" evidence="7">
    <location>
        <begin position="142"/>
        <end position="166"/>
    </location>
</feature>
<sequence>MLQMHLSSSFSLKYHPLQKAGCIKTLESPVTHIHGVLNRSQEKKYAIKCSQSNSFYNLTNKIASSRNCKPFNSHRAPVTLQDGYASKSEDDDHSNSFLNVFLKKFHALYRFMRAYACAGVIIATTSNSLLPVQTLADLTPAYFTGLMEALVPAVLMHIYVVAINQLSDVEVDKVNKPYLPLASGEISMGTGIAITLASALMSLAYAVMIRSPPFIWAVIAWIFVGTAYSVQLPLLRWKGNSFLAAFCMVSLNGLLTQFPVYVHIQKYVLGRPLEIFTRPLMFATAFISCFCVVIAFIKDLHDVDGDKKFGIKTLSVMLGKERLFFPQKVFRLSVSMLSIAYGAAVVVGASSPFLANKLITIIGHGILASIFWLRVRAVDLSDNASILSFYMFIWKLYYAEYLLIPFVR</sequence>
<dbReference type="AlphaFoldDB" id="A0A067FWC1"/>
<reference evidence="8 9" key="1">
    <citation type="submission" date="2014-04" db="EMBL/GenBank/DDBJ databases">
        <authorList>
            <consortium name="International Citrus Genome Consortium"/>
            <person name="Gmitter F."/>
            <person name="Chen C."/>
            <person name="Farmerie W."/>
            <person name="Harkins T."/>
            <person name="Desany B."/>
            <person name="Mohiuddin M."/>
            <person name="Kodira C."/>
            <person name="Borodovsky M."/>
            <person name="Lomsadze A."/>
            <person name="Burns P."/>
            <person name="Jenkins J."/>
            <person name="Prochnik S."/>
            <person name="Shu S."/>
            <person name="Chapman J."/>
            <person name="Pitluck S."/>
            <person name="Schmutz J."/>
            <person name="Rokhsar D."/>
        </authorList>
    </citation>
    <scope>NUCLEOTIDE SEQUENCE</scope>
</reference>
<comment type="similarity">
    <text evidence="2">Belongs to the UbiA prenyltransferase family.</text>
</comment>
<keyword evidence="5 7" id="KW-1133">Transmembrane helix</keyword>
<comment type="subcellular location">
    <subcellularLocation>
        <location evidence="1">Plastid</location>
        <location evidence="1">Chloroplast membrane</location>
        <topology evidence="1">Multi-pass membrane protein</topology>
    </subcellularLocation>
</comment>
<feature type="transmembrane region" description="Helical" evidence="7">
    <location>
        <begin position="214"/>
        <end position="235"/>
    </location>
</feature>
<dbReference type="SMR" id="A0A067FWC1"/>
<evidence type="ECO:0000313" key="9">
    <source>
        <dbReference type="Proteomes" id="UP000027120"/>
    </source>
</evidence>
<accession>A0A067FWC1</accession>
<feature type="transmembrane region" description="Helical" evidence="7">
    <location>
        <begin position="186"/>
        <end position="208"/>
    </location>
</feature>
<keyword evidence="6 7" id="KW-0472">Membrane</keyword>
<keyword evidence="3" id="KW-0808">Transferase</keyword>
<protein>
    <submittedName>
        <fullName evidence="8">Uncharacterized protein</fullName>
    </submittedName>
</protein>
<feature type="transmembrane region" description="Helical" evidence="7">
    <location>
        <begin position="242"/>
        <end position="264"/>
    </location>
</feature>
<feature type="transmembrane region" description="Helical" evidence="7">
    <location>
        <begin position="276"/>
        <end position="297"/>
    </location>
</feature>
<evidence type="ECO:0000256" key="6">
    <source>
        <dbReference type="ARBA" id="ARBA00023136"/>
    </source>
</evidence>
<dbReference type="CDD" id="cd13960">
    <property type="entry name" value="PT_UbiA_HPT1"/>
    <property type="match status" value="1"/>
</dbReference>
<feature type="transmembrane region" description="Helical" evidence="7">
    <location>
        <begin position="111"/>
        <end position="130"/>
    </location>
</feature>
<organism evidence="8 9">
    <name type="scientific">Citrus sinensis</name>
    <name type="common">Sweet orange</name>
    <name type="synonym">Citrus aurantium var. sinensis</name>
    <dbReference type="NCBI Taxonomy" id="2711"/>
    <lineage>
        <taxon>Eukaryota</taxon>
        <taxon>Viridiplantae</taxon>
        <taxon>Streptophyta</taxon>
        <taxon>Embryophyta</taxon>
        <taxon>Tracheophyta</taxon>
        <taxon>Spermatophyta</taxon>
        <taxon>Magnoliopsida</taxon>
        <taxon>eudicotyledons</taxon>
        <taxon>Gunneridae</taxon>
        <taxon>Pentapetalae</taxon>
        <taxon>rosids</taxon>
        <taxon>malvids</taxon>
        <taxon>Sapindales</taxon>
        <taxon>Rutaceae</taxon>
        <taxon>Aurantioideae</taxon>
        <taxon>Citrus</taxon>
    </lineage>
</organism>
<dbReference type="InterPro" id="IPR000537">
    <property type="entry name" value="UbiA_prenyltransferase"/>
</dbReference>
<evidence type="ECO:0000256" key="5">
    <source>
        <dbReference type="ARBA" id="ARBA00022989"/>
    </source>
</evidence>
<evidence type="ECO:0000256" key="3">
    <source>
        <dbReference type="ARBA" id="ARBA00022679"/>
    </source>
</evidence>
<keyword evidence="9" id="KW-1185">Reference proteome</keyword>
<dbReference type="PANTHER" id="PTHR43009">
    <property type="entry name" value="HOMOGENTISATE SOLANESYLTRANSFERASE, CHLOROPLASTIC"/>
    <property type="match status" value="1"/>
</dbReference>
<dbReference type="GO" id="GO:0031969">
    <property type="term" value="C:chloroplast membrane"/>
    <property type="evidence" value="ECO:0007669"/>
    <property type="project" value="UniProtKB-SubCell"/>
</dbReference>
<evidence type="ECO:0000256" key="4">
    <source>
        <dbReference type="ARBA" id="ARBA00022692"/>
    </source>
</evidence>
<dbReference type="Gene3D" id="1.10.357.140">
    <property type="entry name" value="UbiA prenyltransferase"/>
    <property type="match status" value="1"/>
</dbReference>
<dbReference type="InterPro" id="IPR044878">
    <property type="entry name" value="UbiA_sf"/>
</dbReference>
<dbReference type="GO" id="GO:0004659">
    <property type="term" value="F:prenyltransferase activity"/>
    <property type="evidence" value="ECO:0007669"/>
    <property type="project" value="InterPro"/>
</dbReference>
<dbReference type="Pfam" id="PF01040">
    <property type="entry name" value="UbiA"/>
    <property type="match status" value="1"/>
</dbReference>
<evidence type="ECO:0000256" key="7">
    <source>
        <dbReference type="SAM" id="Phobius"/>
    </source>
</evidence>
<dbReference type="InterPro" id="IPR044502">
    <property type="entry name" value="AtHST-like"/>
</dbReference>
<feature type="transmembrane region" description="Helical" evidence="7">
    <location>
        <begin position="387"/>
        <end position="407"/>
    </location>
</feature>
<keyword evidence="4 7" id="KW-0812">Transmembrane</keyword>
<evidence type="ECO:0000313" key="8">
    <source>
        <dbReference type="EMBL" id="KDO67516.1"/>
    </source>
</evidence>
<feature type="transmembrane region" description="Helical" evidence="7">
    <location>
        <begin position="329"/>
        <end position="349"/>
    </location>
</feature>
<dbReference type="EMBL" id="KK784897">
    <property type="protein sequence ID" value="KDO67516.1"/>
    <property type="molecule type" value="Genomic_DNA"/>
</dbReference>